<evidence type="ECO:0000313" key="13">
    <source>
        <dbReference type="Proteomes" id="UP001642360"/>
    </source>
</evidence>
<dbReference type="AlphaFoldDB" id="A0ABC8RP75"/>
<name>A0ABC8RP75_9AQUA</name>
<dbReference type="Proteomes" id="UP001642360">
    <property type="component" value="Unassembled WGS sequence"/>
</dbReference>
<dbReference type="GO" id="GO:0003677">
    <property type="term" value="F:DNA binding"/>
    <property type="evidence" value="ECO:0007669"/>
    <property type="project" value="UniProtKB-KW"/>
</dbReference>
<feature type="region of interest" description="Disordered" evidence="8">
    <location>
        <begin position="1"/>
        <end position="24"/>
    </location>
</feature>
<dbReference type="InterPro" id="IPR012416">
    <property type="entry name" value="CBP60"/>
</dbReference>
<dbReference type="Pfam" id="PF20451">
    <property type="entry name" value="Calmod_bind_M"/>
    <property type="match status" value="1"/>
</dbReference>
<keyword evidence="6" id="KW-0804">Transcription</keyword>
<keyword evidence="5" id="KW-0010">Activator</keyword>
<sequence>MAAERFSDESGPDPDQPNQKRTGTKPCFASVIREVVKVNLVEKLCSTLEPMVRRVVNEEAERVIRLRTRSLTRSPSLRIRALEPSTLQLVFSGKLSPPIFSRTKILDTENNPLKILLADTRGDQMLPTTLSFPIKVEVVVLDGDFPPADHQTWTRDEFDRNIVKERAGKPPLLTGDLNVSLRDGFALVGDIEFTDNSSWIRSRRFRLGARVVQGTSHGVIVREAMTESFIVKDHRGEYYIHSASTLFTNAVYKKHHPPMLEDDVWRLEKIGKDGRFHKKLASEGIDTVQDFLKLSVVDPSKLRRILGRGMSEKMWEVTLKHARTCVLGSKRHRSRGPNYTVVLNPICQVVTAMIEGQIFSNDCDLTSMHKAYIESLVRDAYANWNSLEEVDGLLNETTLLTQGDLVDQYPNQAQSTVARLYQQHAFLTDGSIEGASVQDNGQGECSDQWVINCANLFTPFENGVCNNISESSSDGEVQRRRRFIHEN</sequence>
<evidence type="ECO:0000256" key="3">
    <source>
        <dbReference type="ARBA" id="ARBA00023015"/>
    </source>
</evidence>
<evidence type="ECO:0000256" key="5">
    <source>
        <dbReference type="ARBA" id="ARBA00023159"/>
    </source>
</evidence>
<evidence type="ECO:0000256" key="8">
    <source>
        <dbReference type="SAM" id="MobiDB-lite"/>
    </source>
</evidence>
<gene>
    <name evidence="12" type="ORF">ILEXP_LOCUS13174</name>
</gene>
<comment type="subcellular location">
    <subcellularLocation>
        <location evidence="1">Nucleus</location>
    </subcellularLocation>
</comment>
<proteinExistence type="inferred from homology"/>
<evidence type="ECO:0000259" key="9">
    <source>
        <dbReference type="Pfam" id="PF07887"/>
    </source>
</evidence>
<comment type="similarity">
    <text evidence="2">Belongs to the plant ACBP60 protein family.</text>
</comment>
<evidence type="ECO:0000259" key="10">
    <source>
        <dbReference type="Pfam" id="PF20451"/>
    </source>
</evidence>
<evidence type="ECO:0000256" key="1">
    <source>
        <dbReference type="ARBA" id="ARBA00004123"/>
    </source>
</evidence>
<reference evidence="12 13" key="1">
    <citation type="submission" date="2024-02" db="EMBL/GenBank/DDBJ databases">
        <authorList>
            <person name="Vignale AGUSTIN F."/>
            <person name="Sosa J E."/>
            <person name="Modenutti C."/>
        </authorList>
    </citation>
    <scope>NUCLEOTIDE SEQUENCE [LARGE SCALE GENOMIC DNA]</scope>
</reference>
<evidence type="ECO:0000256" key="6">
    <source>
        <dbReference type="ARBA" id="ARBA00023163"/>
    </source>
</evidence>
<dbReference type="PANTHER" id="PTHR31713:SF42">
    <property type="entry name" value="PROTEIN SAR DEFICIENT 1"/>
    <property type="match status" value="1"/>
</dbReference>
<evidence type="ECO:0000313" key="12">
    <source>
        <dbReference type="EMBL" id="CAK9145365.1"/>
    </source>
</evidence>
<keyword evidence="3" id="KW-0805">Transcription regulation</keyword>
<dbReference type="InterPro" id="IPR046830">
    <property type="entry name" value="Calmod_bind_M"/>
</dbReference>
<evidence type="ECO:0000256" key="7">
    <source>
        <dbReference type="ARBA" id="ARBA00023242"/>
    </source>
</evidence>
<keyword evidence="13" id="KW-1185">Reference proteome</keyword>
<evidence type="ECO:0000259" key="11">
    <source>
        <dbReference type="Pfam" id="PF20452"/>
    </source>
</evidence>
<evidence type="ECO:0000256" key="4">
    <source>
        <dbReference type="ARBA" id="ARBA00023125"/>
    </source>
</evidence>
<dbReference type="InterPro" id="IPR046829">
    <property type="entry name" value="Calmod_bind_C"/>
</dbReference>
<keyword evidence="4" id="KW-0238">DNA-binding</keyword>
<evidence type="ECO:0008006" key="14">
    <source>
        <dbReference type="Google" id="ProtNLM"/>
    </source>
</evidence>
<dbReference type="PANTHER" id="PTHR31713">
    <property type="entry name" value="OS02G0177800 PROTEIN"/>
    <property type="match status" value="1"/>
</dbReference>
<dbReference type="InterPro" id="IPR046831">
    <property type="entry name" value="Calmodulin_bind_N"/>
</dbReference>
<feature type="domain" description="Calmodulin binding protein-like N-terminal" evidence="9">
    <location>
        <begin position="87"/>
        <end position="234"/>
    </location>
</feature>
<accession>A0ABC8RP75</accession>
<keyword evidence="7" id="KW-0539">Nucleus</keyword>
<dbReference type="Pfam" id="PF20452">
    <property type="entry name" value="Calmod_bind_C"/>
    <property type="match status" value="1"/>
</dbReference>
<organism evidence="12 13">
    <name type="scientific">Ilex paraguariensis</name>
    <name type="common">yerba mate</name>
    <dbReference type="NCBI Taxonomy" id="185542"/>
    <lineage>
        <taxon>Eukaryota</taxon>
        <taxon>Viridiplantae</taxon>
        <taxon>Streptophyta</taxon>
        <taxon>Embryophyta</taxon>
        <taxon>Tracheophyta</taxon>
        <taxon>Spermatophyta</taxon>
        <taxon>Magnoliopsida</taxon>
        <taxon>eudicotyledons</taxon>
        <taxon>Gunneridae</taxon>
        <taxon>Pentapetalae</taxon>
        <taxon>asterids</taxon>
        <taxon>campanulids</taxon>
        <taxon>Aquifoliales</taxon>
        <taxon>Aquifoliaceae</taxon>
        <taxon>Ilex</taxon>
    </lineage>
</organism>
<feature type="domain" description="Calmodulin binding protein central" evidence="10">
    <location>
        <begin position="259"/>
        <end position="325"/>
    </location>
</feature>
<protein>
    <recommendedName>
        <fullName evidence="14">Protein SAR DEFICIENT 1</fullName>
    </recommendedName>
</protein>
<dbReference type="GO" id="GO:0005634">
    <property type="term" value="C:nucleus"/>
    <property type="evidence" value="ECO:0007669"/>
    <property type="project" value="UniProtKB-SubCell"/>
</dbReference>
<dbReference type="Pfam" id="PF07887">
    <property type="entry name" value="Calmodulin_bind"/>
    <property type="match status" value="1"/>
</dbReference>
<dbReference type="EMBL" id="CAUOFW020001480">
    <property type="protein sequence ID" value="CAK9145365.1"/>
    <property type="molecule type" value="Genomic_DNA"/>
</dbReference>
<evidence type="ECO:0000256" key="2">
    <source>
        <dbReference type="ARBA" id="ARBA00007214"/>
    </source>
</evidence>
<comment type="caution">
    <text evidence="12">The sequence shown here is derived from an EMBL/GenBank/DDBJ whole genome shotgun (WGS) entry which is preliminary data.</text>
</comment>
<feature type="domain" description="Calmodulin binding protein C-terminal" evidence="11">
    <location>
        <begin position="333"/>
        <end position="390"/>
    </location>
</feature>